<organism evidence="1 2">
    <name type="scientific">Letharia columbiana</name>
    <dbReference type="NCBI Taxonomy" id="112416"/>
    <lineage>
        <taxon>Eukaryota</taxon>
        <taxon>Fungi</taxon>
        <taxon>Dikarya</taxon>
        <taxon>Ascomycota</taxon>
        <taxon>Pezizomycotina</taxon>
        <taxon>Lecanoromycetes</taxon>
        <taxon>OSLEUM clade</taxon>
        <taxon>Lecanoromycetidae</taxon>
        <taxon>Lecanorales</taxon>
        <taxon>Lecanorineae</taxon>
        <taxon>Parmeliaceae</taxon>
        <taxon>Letharia</taxon>
    </lineage>
</organism>
<comment type="caution">
    <text evidence="1">The sequence shown here is derived from an EMBL/GenBank/DDBJ whole genome shotgun (WGS) entry which is preliminary data.</text>
</comment>
<evidence type="ECO:0000313" key="2">
    <source>
        <dbReference type="Proteomes" id="UP000578531"/>
    </source>
</evidence>
<protein>
    <submittedName>
        <fullName evidence="1">Uncharacterized protein</fullName>
    </submittedName>
</protein>
<dbReference type="EMBL" id="JACCJC010000015">
    <property type="protein sequence ID" value="KAF6237234.1"/>
    <property type="molecule type" value="Genomic_DNA"/>
</dbReference>
<dbReference type="GeneID" id="59286366"/>
<reference evidence="1 2" key="1">
    <citation type="journal article" date="2020" name="Genomics">
        <title>Complete, high-quality genomes from long-read metagenomic sequencing of two wolf lichen thalli reveals enigmatic genome architecture.</title>
        <authorList>
            <person name="McKenzie S.K."/>
            <person name="Walston R.F."/>
            <person name="Allen J.L."/>
        </authorList>
    </citation>
    <scope>NUCLEOTIDE SEQUENCE [LARGE SCALE GENOMIC DNA]</scope>
    <source>
        <strain evidence="1">WasteWater2</strain>
    </source>
</reference>
<gene>
    <name evidence="1" type="ORF">HO173_004702</name>
</gene>
<accession>A0A8H6FYK4</accession>
<keyword evidence="2" id="KW-1185">Reference proteome</keyword>
<evidence type="ECO:0000313" key="1">
    <source>
        <dbReference type="EMBL" id="KAF6237234.1"/>
    </source>
</evidence>
<name>A0A8H6FYK4_9LECA</name>
<dbReference type="RefSeq" id="XP_037166562.1">
    <property type="nucleotide sequence ID" value="XM_037306624.1"/>
</dbReference>
<dbReference type="AlphaFoldDB" id="A0A8H6FYK4"/>
<sequence>MTWGLPKLGPRTHMGEDRLEQYDGCCNMRRAVSHKLSGSRWQDKFQLAGGIGAQAEGSAHPYFRPNWTSGPWS</sequence>
<proteinExistence type="predicted"/>
<dbReference type="Proteomes" id="UP000578531">
    <property type="component" value="Unassembled WGS sequence"/>
</dbReference>